<name>A0A2T7NUF7_POMCA</name>
<organism evidence="1 2">
    <name type="scientific">Pomacea canaliculata</name>
    <name type="common">Golden apple snail</name>
    <dbReference type="NCBI Taxonomy" id="400727"/>
    <lineage>
        <taxon>Eukaryota</taxon>
        <taxon>Metazoa</taxon>
        <taxon>Spiralia</taxon>
        <taxon>Lophotrochozoa</taxon>
        <taxon>Mollusca</taxon>
        <taxon>Gastropoda</taxon>
        <taxon>Caenogastropoda</taxon>
        <taxon>Architaenioglossa</taxon>
        <taxon>Ampullarioidea</taxon>
        <taxon>Ampullariidae</taxon>
        <taxon>Pomacea</taxon>
    </lineage>
</organism>
<dbReference type="EMBL" id="PZQS01000009">
    <property type="protein sequence ID" value="PVD24810.1"/>
    <property type="molecule type" value="Genomic_DNA"/>
</dbReference>
<proteinExistence type="predicted"/>
<dbReference type="AlphaFoldDB" id="A0A2T7NUF7"/>
<evidence type="ECO:0000313" key="1">
    <source>
        <dbReference type="EMBL" id="PVD24810.1"/>
    </source>
</evidence>
<evidence type="ECO:0000313" key="2">
    <source>
        <dbReference type="Proteomes" id="UP000245119"/>
    </source>
</evidence>
<dbReference type="Proteomes" id="UP000245119">
    <property type="component" value="Linkage Group LG9"/>
</dbReference>
<gene>
    <name evidence="1" type="ORF">C0Q70_15296</name>
</gene>
<protein>
    <submittedName>
        <fullName evidence="1">Uncharacterized protein</fullName>
    </submittedName>
</protein>
<keyword evidence="2" id="KW-1185">Reference proteome</keyword>
<reference evidence="1 2" key="1">
    <citation type="submission" date="2018-04" db="EMBL/GenBank/DDBJ databases">
        <title>The genome of golden apple snail Pomacea canaliculata provides insight into stress tolerance and invasive adaptation.</title>
        <authorList>
            <person name="Liu C."/>
            <person name="Liu B."/>
            <person name="Ren Y."/>
            <person name="Zhang Y."/>
            <person name="Wang H."/>
            <person name="Li S."/>
            <person name="Jiang F."/>
            <person name="Yin L."/>
            <person name="Zhang G."/>
            <person name="Qian W."/>
            <person name="Fan W."/>
        </authorList>
    </citation>
    <scope>NUCLEOTIDE SEQUENCE [LARGE SCALE GENOMIC DNA]</scope>
    <source>
        <strain evidence="1">SZHN2017</strain>
        <tissue evidence="1">Muscle</tissue>
    </source>
</reference>
<sequence length="127" mass="14484">MRDLPPSHPASIFIMISRQRQVTRFRLLLLATTFTPNTISRHPSPIPGCNKFTDAGHERPELSANRIDIPSTAVTGYKYPTLQWQDMCVQLYFNRIQINVTAVTGYRYPPLKAGYRYPALQGQDTDT</sequence>
<comment type="caution">
    <text evidence="1">The sequence shown here is derived from an EMBL/GenBank/DDBJ whole genome shotgun (WGS) entry which is preliminary data.</text>
</comment>
<accession>A0A2T7NUF7</accession>